<evidence type="ECO:0000256" key="4">
    <source>
        <dbReference type="ARBA" id="ARBA00022729"/>
    </source>
</evidence>
<comment type="similarity">
    <text evidence="2">Belongs to the MESD family.</text>
</comment>
<comment type="subcellular location">
    <subcellularLocation>
        <location evidence="1">Endoplasmic reticulum</location>
    </subcellularLocation>
</comment>
<evidence type="ECO:0008006" key="9">
    <source>
        <dbReference type="Google" id="ProtNLM"/>
    </source>
</evidence>
<evidence type="ECO:0000256" key="3">
    <source>
        <dbReference type="ARBA" id="ARBA00022687"/>
    </source>
</evidence>
<proteinExistence type="inferred from homology"/>
<dbReference type="GO" id="GO:0016055">
    <property type="term" value="P:Wnt signaling pathway"/>
    <property type="evidence" value="ECO:0007669"/>
    <property type="project" value="UniProtKB-KW"/>
</dbReference>
<dbReference type="AlphaFoldDB" id="A7SXU8"/>
<dbReference type="Proteomes" id="UP000001593">
    <property type="component" value="Unassembled WGS sequence"/>
</dbReference>
<keyword evidence="3" id="KW-0879">Wnt signaling pathway</keyword>
<dbReference type="InterPro" id="IPR019330">
    <property type="entry name" value="MESD"/>
</dbReference>
<dbReference type="PANTHER" id="PTHR17600:SF2">
    <property type="entry name" value="LRP CHAPERONE MESD"/>
    <property type="match status" value="1"/>
</dbReference>
<gene>
    <name evidence="7" type="ORF">NEMVEDRAFT_v1g194639</name>
</gene>
<name>A7SXU8_NEMVE</name>
<sequence length="119" mass="13405">MSQLDPSKIKDDPMAFIKMSKKGKTIMMFASIAGNPSKKTTDTISLRWQSSLHNAHLEVQRYIVADDRILFLLKDGSMAWDVKDFLVTQPECKVVEFENQKFPGVGASPADSIKRKSEL</sequence>
<dbReference type="STRING" id="45351.A7SXU8"/>
<dbReference type="FunCoup" id="A7SXU8">
    <property type="interactions" value="807"/>
</dbReference>
<dbReference type="OMA" id="MAFIKMS"/>
<dbReference type="GO" id="GO:0005783">
    <property type="term" value="C:endoplasmic reticulum"/>
    <property type="evidence" value="ECO:0007669"/>
    <property type="project" value="UniProtKB-SubCell"/>
</dbReference>
<reference evidence="7 8" key="1">
    <citation type="journal article" date="2007" name="Science">
        <title>Sea anemone genome reveals ancestral eumetazoan gene repertoire and genomic organization.</title>
        <authorList>
            <person name="Putnam N.H."/>
            <person name="Srivastava M."/>
            <person name="Hellsten U."/>
            <person name="Dirks B."/>
            <person name="Chapman J."/>
            <person name="Salamov A."/>
            <person name="Terry A."/>
            <person name="Shapiro H."/>
            <person name="Lindquist E."/>
            <person name="Kapitonov V.V."/>
            <person name="Jurka J."/>
            <person name="Genikhovich G."/>
            <person name="Grigoriev I.V."/>
            <person name="Lucas S.M."/>
            <person name="Steele R.E."/>
            <person name="Finnerty J.R."/>
            <person name="Technau U."/>
            <person name="Martindale M.Q."/>
            <person name="Rokhsar D.S."/>
        </authorList>
    </citation>
    <scope>NUCLEOTIDE SEQUENCE [LARGE SCALE GENOMIC DNA]</scope>
    <source>
        <strain evidence="8">CH2 X CH6</strain>
    </source>
</reference>
<organism evidence="7 8">
    <name type="scientific">Nematostella vectensis</name>
    <name type="common">Starlet sea anemone</name>
    <dbReference type="NCBI Taxonomy" id="45351"/>
    <lineage>
        <taxon>Eukaryota</taxon>
        <taxon>Metazoa</taxon>
        <taxon>Cnidaria</taxon>
        <taxon>Anthozoa</taxon>
        <taxon>Hexacorallia</taxon>
        <taxon>Actiniaria</taxon>
        <taxon>Edwardsiidae</taxon>
        <taxon>Nematostella</taxon>
    </lineage>
</organism>
<dbReference type="InParanoid" id="A7SXU8"/>
<dbReference type="PANTHER" id="PTHR17600">
    <property type="entry name" value="MESODERM DEVELOPMENT CANDIDATE 2"/>
    <property type="match status" value="1"/>
</dbReference>
<evidence type="ECO:0000313" key="7">
    <source>
        <dbReference type="EMBL" id="EDO31471.1"/>
    </source>
</evidence>
<evidence type="ECO:0000256" key="6">
    <source>
        <dbReference type="ARBA" id="ARBA00023186"/>
    </source>
</evidence>
<keyword evidence="5" id="KW-0256">Endoplasmic reticulum</keyword>
<dbReference type="OrthoDB" id="75833at2759"/>
<protein>
    <recommendedName>
        <fullName evidence="9">LDLR chaperone MESD</fullName>
    </recommendedName>
</protein>
<keyword evidence="6" id="KW-0143">Chaperone</keyword>
<dbReference type="KEGG" id="nve:5502380"/>
<keyword evidence="4" id="KW-0732">Signal</keyword>
<dbReference type="Gene3D" id="3.30.70.260">
    <property type="match status" value="1"/>
</dbReference>
<accession>A7SXU8</accession>
<evidence type="ECO:0000256" key="1">
    <source>
        <dbReference type="ARBA" id="ARBA00004240"/>
    </source>
</evidence>
<dbReference type="HOGENOM" id="CLU_2064218_0_0_1"/>
<dbReference type="GO" id="GO:0006457">
    <property type="term" value="P:protein folding"/>
    <property type="evidence" value="ECO:0007669"/>
    <property type="project" value="InterPro"/>
</dbReference>
<evidence type="ECO:0000256" key="5">
    <source>
        <dbReference type="ARBA" id="ARBA00022824"/>
    </source>
</evidence>
<evidence type="ECO:0000313" key="8">
    <source>
        <dbReference type="Proteomes" id="UP000001593"/>
    </source>
</evidence>
<dbReference type="eggNOG" id="KOG4357">
    <property type="taxonomic scope" value="Eukaryota"/>
</dbReference>
<dbReference type="PhylomeDB" id="A7SXU8"/>
<dbReference type="Pfam" id="PF10185">
    <property type="entry name" value="Mesd"/>
    <property type="match status" value="1"/>
</dbReference>
<dbReference type="EMBL" id="DS469897">
    <property type="protein sequence ID" value="EDO31471.1"/>
    <property type="molecule type" value="Genomic_DNA"/>
</dbReference>
<keyword evidence="8" id="KW-1185">Reference proteome</keyword>
<evidence type="ECO:0000256" key="2">
    <source>
        <dbReference type="ARBA" id="ARBA00011068"/>
    </source>
</evidence>